<dbReference type="OMA" id="EPDDAIW"/>
<proteinExistence type="predicted"/>
<evidence type="ECO:0000256" key="1">
    <source>
        <dbReference type="ARBA" id="ARBA00022737"/>
    </source>
</evidence>
<feature type="domain" description="RRM" evidence="4">
    <location>
        <begin position="1"/>
        <end position="41"/>
    </location>
</feature>
<dbReference type="InterPro" id="IPR035979">
    <property type="entry name" value="RBD_domain_sf"/>
</dbReference>
<keyword evidence="1" id="KW-0677">Repeat</keyword>
<evidence type="ECO:0000256" key="3">
    <source>
        <dbReference type="PROSITE-ProRule" id="PRU00176"/>
    </source>
</evidence>
<dbReference type="GO" id="GO:0005634">
    <property type="term" value="C:nucleus"/>
    <property type="evidence" value="ECO:0007669"/>
    <property type="project" value="UniProtKB-ARBA"/>
</dbReference>
<dbReference type="PROSITE" id="PS50102">
    <property type="entry name" value="RRM"/>
    <property type="match status" value="2"/>
</dbReference>
<dbReference type="FunFam" id="3.30.70.330:FF:002027">
    <property type="match status" value="1"/>
</dbReference>
<evidence type="ECO:0000313" key="7">
    <source>
        <dbReference type="Proteomes" id="UP000015101"/>
    </source>
</evidence>
<dbReference type="GeneID" id="20213651"/>
<evidence type="ECO:0000256" key="2">
    <source>
        <dbReference type="ARBA" id="ARBA00022884"/>
    </source>
</evidence>
<name>T1FXV3_HELRO</name>
<dbReference type="GO" id="GO:1990904">
    <property type="term" value="C:ribonucleoprotein complex"/>
    <property type="evidence" value="ECO:0007669"/>
    <property type="project" value="InterPro"/>
</dbReference>
<dbReference type="GO" id="GO:0003723">
    <property type="term" value="F:RNA binding"/>
    <property type="evidence" value="ECO:0007669"/>
    <property type="project" value="UniProtKB-UniRule"/>
</dbReference>
<evidence type="ECO:0000313" key="6">
    <source>
        <dbReference type="EnsemblMetazoa" id="HelroP64455"/>
    </source>
</evidence>
<dbReference type="OrthoDB" id="266020at2759"/>
<dbReference type="EMBL" id="AMQM01000607">
    <property type="status" value="NOT_ANNOTATED_CDS"/>
    <property type="molecule type" value="Genomic_DNA"/>
</dbReference>
<dbReference type="InterPro" id="IPR002343">
    <property type="entry name" value="Hud_Sxl_RNA"/>
</dbReference>
<dbReference type="FunFam" id="3.30.70.330:FF:000205">
    <property type="entry name" value="Sex lethal, isoform B"/>
    <property type="match status" value="1"/>
</dbReference>
<dbReference type="Proteomes" id="UP000015101">
    <property type="component" value="Unassembled WGS sequence"/>
</dbReference>
<dbReference type="PRINTS" id="PR00961">
    <property type="entry name" value="HUDSXLRNA"/>
</dbReference>
<dbReference type="STRING" id="6412.T1FXV3"/>
<keyword evidence="2 3" id="KW-0694">RNA-binding</keyword>
<organism evidence="6 7">
    <name type="scientific">Helobdella robusta</name>
    <name type="common">Californian leech</name>
    <dbReference type="NCBI Taxonomy" id="6412"/>
    <lineage>
        <taxon>Eukaryota</taxon>
        <taxon>Metazoa</taxon>
        <taxon>Spiralia</taxon>
        <taxon>Lophotrochozoa</taxon>
        <taxon>Annelida</taxon>
        <taxon>Clitellata</taxon>
        <taxon>Hirudinea</taxon>
        <taxon>Rhynchobdellida</taxon>
        <taxon>Glossiphoniidae</taxon>
        <taxon>Helobdella</taxon>
    </lineage>
</organism>
<dbReference type="GO" id="GO:0050686">
    <property type="term" value="P:negative regulation of mRNA processing"/>
    <property type="evidence" value="ECO:0007669"/>
    <property type="project" value="UniProtKB-ARBA"/>
</dbReference>
<keyword evidence="7" id="KW-1185">Reference proteome</keyword>
<dbReference type="EnsemblMetazoa" id="HelroT64455">
    <property type="protein sequence ID" value="HelroP64455"/>
    <property type="gene ID" value="HelroG64455"/>
</dbReference>
<dbReference type="InterPro" id="IPR000504">
    <property type="entry name" value="RRM_dom"/>
</dbReference>
<dbReference type="AlphaFoldDB" id="T1FXV3"/>
<dbReference type="InterPro" id="IPR050502">
    <property type="entry name" value="Euk_RNA-bind_prot"/>
</dbReference>
<protein>
    <recommendedName>
        <fullName evidence="4">RRM domain-containing protein</fullName>
    </recommendedName>
</protein>
<accession>T1FXV3</accession>
<reference evidence="5 7" key="2">
    <citation type="journal article" date="2013" name="Nature">
        <title>Insights into bilaterian evolution from three spiralian genomes.</title>
        <authorList>
            <person name="Simakov O."/>
            <person name="Marletaz F."/>
            <person name="Cho S.J."/>
            <person name="Edsinger-Gonzales E."/>
            <person name="Havlak P."/>
            <person name="Hellsten U."/>
            <person name="Kuo D.H."/>
            <person name="Larsson T."/>
            <person name="Lv J."/>
            <person name="Arendt D."/>
            <person name="Savage R."/>
            <person name="Osoegawa K."/>
            <person name="de Jong P."/>
            <person name="Grimwood J."/>
            <person name="Chapman J.A."/>
            <person name="Shapiro H."/>
            <person name="Aerts A."/>
            <person name="Otillar R.P."/>
            <person name="Terry A.Y."/>
            <person name="Boore J.L."/>
            <person name="Grigoriev I.V."/>
            <person name="Lindberg D.R."/>
            <person name="Seaver E.C."/>
            <person name="Weisblat D.A."/>
            <person name="Putnam N.H."/>
            <person name="Rokhsar D.S."/>
        </authorList>
    </citation>
    <scope>NUCLEOTIDE SEQUENCE</scope>
</reference>
<dbReference type="eggNOG" id="KOG0145">
    <property type="taxonomic scope" value="Eukaryota"/>
</dbReference>
<evidence type="ECO:0000259" key="4">
    <source>
        <dbReference type="PROSITE" id="PS50102"/>
    </source>
</evidence>
<dbReference type="EMBL" id="KB096324">
    <property type="protein sequence ID" value="ESO06322.1"/>
    <property type="molecule type" value="Genomic_DNA"/>
</dbReference>
<dbReference type="RefSeq" id="XP_009015690.1">
    <property type="nucleotide sequence ID" value="XM_009017442.1"/>
</dbReference>
<dbReference type="HOGENOM" id="CLU_130722_0_0_1"/>
<dbReference type="SUPFAM" id="SSF54928">
    <property type="entry name" value="RNA-binding domain, RBD"/>
    <property type="match status" value="1"/>
</dbReference>
<dbReference type="Gene3D" id="3.30.70.330">
    <property type="match status" value="2"/>
</dbReference>
<dbReference type="PANTHER" id="PTHR48025">
    <property type="entry name" value="OS02G0815200 PROTEIN"/>
    <property type="match status" value="1"/>
</dbReference>
<dbReference type="SMART" id="SM00360">
    <property type="entry name" value="RRM"/>
    <property type="match status" value="1"/>
</dbReference>
<dbReference type="KEGG" id="hro:HELRODRAFT_64455"/>
<gene>
    <name evidence="6" type="primary">20213651</name>
    <name evidence="5" type="ORF">HELRODRAFT_64455</name>
</gene>
<dbReference type="InterPro" id="IPR012677">
    <property type="entry name" value="Nucleotide-bd_a/b_plait_sf"/>
</dbReference>
<reference evidence="7" key="1">
    <citation type="submission" date="2012-12" db="EMBL/GenBank/DDBJ databases">
        <authorList>
            <person name="Hellsten U."/>
            <person name="Grimwood J."/>
            <person name="Chapman J.A."/>
            <person name="Shapiro H."/>
            <person name="Aerts A."/>
            <person name="Otillar R.P."/>
            <person name="Terry A.Y."/>
            <person name="Boore J.L."/>
            <person name="Simakov O."/>
            <person name="Marletaz F."/>
            <person name="Cho S.-J."/>
            <person name="Edsinger-Gonzales E."/>
            <person name="Havlak P."/>
            <person name="Kuo D.-H."/>
            <person name="Larsson T."/>
            <person name="Lv J."/>
            <person name="Arendt D."/>
            <person name="Savage R."/>
            <person name="Osoegawa K."/>
            <person name="de Jong P."/>
            <person name="Lindberg D.R."/>
            <person name="Seaver E.C."/>
            <person name="Weisblat D.A."/>
            <person name="Putnam N.H."/>
            <person name="Grigoriev I.V."/>
            <person name="Rokhsar D.S."/>
        </authorList>
    </citation>
    <scope>NUCLEOTIDE SEQUENCE</scope>
</reference>
<dbReference type="Pfam" id="PF00076">
    <property type="entry name" value="RRM_1"/>
    <property type="match status" value="2"/>
</dbReference>
<reference evidence="6" key="3">
    <citation type="submission" date="2015-06" db="UniProtKB">
        <authorList>
            <consortium name="EnsemblMetazoa"/>
        </authorList>
    </citation>
    <scope>IDENTIFICATION</scope>
</reference>
<dbReference type="CTD" id="20213651"/>
<dbReference type="PANTHER" id="PTHR48025:SF1">
    <property type="entry name" value="RRM DOMAIN-CONTAINING PROTEIN"/>
    <property type="match status" value="1"/>
</dbReference>
<feature type="domain" description="RRM" evidence="4">
    <location>
        <begin position="49"/>
        <end position="127"/>
    </location>
</feature>
<dbReference type="InParanoid" id="T1FXV3"/>
<evidence type="ECO:0000313" key="5">
    <source>
        <dbReference type="EMBL" id="ESO06322.1"/>
    </source>
</evidence>
<sequence>GHSLGYGFVKYKDANEAVKALQTFNGLKIQNKVIKVSQARPSSETIKGANLYVSNLPAHVKSSDLMGLFGRYGNIISTRILSDPGTGLSKGVAFIRFDLRSEAESAVTQLNGKVEFGSPITVKFATQPAIDSSRVVNLITNESKSQTHSYKLLAYF</sequence>